<sequence>MKTRVKPTRTARVKWKPLDRISYKTNFDGAMFHNSGEAALGVVVQNHEGEVMAALSKKIPLPPSVTQLELLATRQATLFVQEDTMVYVNSLQSFSFSQIYRQGNSVADALAKKARFGSSLTIWMEFVPPDICTLISADKPFLD</sequence>
<dbReference type="InterPro" id="IPR044730">
    <property type="entry name" value="RNase_H-like_dom_plant"/>
</dbReference>
<evidence type="ECO:0000313" key="1">
    <source>
        <dbReference type="EMBL" id="KAL0008403.1"/>
    </source>
</evidence>
<accession>A0AAW2DCS0</accession>
<comment type="caution">
    <text evidence="1">The sequence shown here is derived from an EMBL/GenBank/DDBJ whole genome shotgun (WGS) entry which is preliminary data.</text>
</comment>
<keyword evidence="2" id="KW-1185">Reference proteome</keyword>
<reference evidence="1 2" key="1">
    <citation type="submission" date="2024-01" db="EMBL/GenBank/DDBJ databases">
        <title>A telomere-to-telomere, gap-free genome of sweet tea (Lithocarpus litseifolius).</title>
        <authorList>
            <person name="Zhou J."/>
        </authorList>
    </citation>
    <scope>NUCLEOTIDE SEQUENCE [LARGE SCALE GENOMIC DNA]</scope>
    <source>
        <strain evidence="1">Zhou-2022a</strain>
        <tissue evidence="1">Leaf</tissue>
    </source>
</reference>
<gene>
    <name evidence="1" type="ORF">SO802_009905</name>
</gene>
<dbReference type="GO" id="GO:0003676">
    <property type="term" value="F:nucleic acid binding"/>
    <property type="evidence" value="ECO:0007669"/>
    <property type="project" value="InterPro"/>
</dbReference>
<dbReference type="Gene3D" id="3.30.420.10">
    <property type="entry name" value="Ribonuclease H-like superfamily/Ribonuclease H"/>
    <property type="match status" value="1"/>
</dbReference>
<dbReference type="InterPro" id="IPR012337">
    <property type="entry name" value="RNaseH-like_sf"/>
</dbReference>
<dbReference type="InterPro" id="IPR036397">
    <property type="entry name" value="RNaseH_sf"/>
</dbReference>
<dbReference type="SUPFAM" id="SSF53098">
    <property type="entry name" value="Ribonuclease H-like"/>
    <property type="match status" value="1"/>
</dbReference>
<dbReference type="InterPro" id="IPR052929">
    <property type="entry name" value="RNase_H-like_EbsB-rel"/>
</dbReference>
<dbReference type="AlphaFoldDB" id="A0AAW2DCS0"/>
<dbReference type="CDD" id="cd06222">
    <property type="entry name" value="RNase_H_like"/>
    <property type="match status" value="1"/>
</dbReference>
<proteinExistence type="predicted"/>
<name>A0AAW2DCS0_9ROSI</name>
<evidence type="ECO:0008006" key="3">
    <source>
        <dbReference type="Google" id="ProtNLM"/>
    </source>
</evidence>
<organism evidence="1 2">
    <name type="scientific">Lithocarpus litseifolius</name>
    <dbReference type="NCBI Taxonomy" id="425828"/>
    <lineage>
        <taxon>Eukaryota</taxon>
        <taxon>Viridiplantae</taxon>
        <taxon>Streptophyta</taxon>
        <taxon>Embryophyta</taxon>
        <taxon>Tracheophyta</taxon>
        <taxon>Spermatophyta</taxon>
        <taxon>Magnoliopsida</taxon>
        <taxon>eudicotyledons</taxon>
        <taxon>Gunneridae</taxon>
        <taxon>Pentapetalae</taxon>
        <taxon>rosids</taxon>
        <taxon>fabids</taxon>
        <taxon>Fagales</taxon>
        <taxon>Fagaceae</taxon>
        <taxon>Lithocarpus</taxon>
    </lineage>
</organism>
<dbReference type="Proteomes" id="UP001459277">
    <property type="component" value="Unassembled WGS sequence"/>
</dbReference>
<protein>
    <recommendedName>
        <fullName evidence="3">RNase H type-1 domain-containing protein</fullName>
    </recommendedName>
</protein>
<evidence type="ECO:0000313" key="2">
    <source>
        <dbReference type="Proteomes" id="UP001459277"/>
    </source>
</evidence>
<dbReference type="PANTHER" id="PTHR47074:SF11">
    <property type="entry name" value="REVERSE TRANSCRIPTASE-LIKE PROTEIN"/>
    <property type="match status" value="1"/>
</dbReference>
<dbReference type="PANTHER" id="PTHR47074">
    <property type="entry name" value="BNAC02G40300D PROTEIN"/>
    <property type="match status" value="1"/>
</dbReference>
<dbReference type="EMBL" id="JAZDWU010000003">
    <property type="protein sequence ID" value="KAL0008403.1"/>
    <property type="molecule type" value="Genomic_DNA"/>
</dbReference>